<dbReference type="EMBL" id="JAKVTW010000002">
    <property type="protein sequence ID" value="MCH4810544.1"/>
    <property type="molecule type" value="Genomic_DNA"/>
</dbReference>
<feature type="transmembrane region" description="Helical" evidence="1">
    <location>
        <begin position="101"/>
        <end position="120"/>
    </location>
</feature>
<protein>
    <submittedName>
        <fullName evidence="3">Tripartite tricarboxylate transporter TctB family protein</fullName>
    </submittedName>
</protein>
<keyword evidence="4" id="KW-1185">Reference proteome</keyword>
<dbReference type="InterPro" id="IPR009936">
    <property type="entry name" value="DUF1468"/>
</dbReference>
<evidence type="ECO:0000259" key="2">
    <source>
        <dbReference type="Pfam" id="PF07331"/>
    </source>
</evidence>
<sequence>MTHLFRLLFDALLALFLGTMLFQANQLPVGGGVGISPAFFPRLALVFGLVLTLIVLIRDVMLFLRQRKASTPHISYKAVAYFILLMAMTTGYVVFSEAMGFIVVTTLFLFVTVAGYKAMLVGEGESRSVWSAGSLLSSLLFAGGFSIVAYVVFSYVFKVTLP</sequence>
<organism evidence="3 4">
    <name type="scientific">Vreelandella neptunia</name>
    <dbReference type="NCBI Taxonomy" id="115551"/>
    <lineage>
        <taxon>Bacteria</taxon>
        <taxon>Pseudomonadati</taxon>
        <taxon>Pseudomonadota</taxon>
        <taxon>Gammaproteobacteria</taxon>
        <taxon>Oceanospirillales</taxon>
        <taxon>Halomonadaceae</taxon>
        <taxon>Vreelandella</taxon>
    </lineage>
</organism>
<dbReference type="RefSeq" id="WP_240716848.1">
    <property type="nucleotide sequence ID" value="NZ_JAKVTW010000002.1"/>
</dbReference>
<dbReference type="Proteomes" id="UP001320609">
    <property type="component" value="Unassembled WGS sequence"/>
</dbReference>
<reference evidence="3 4" key="1">
    <citation type="submission" date="2022-03" db="EMBL/GenBank/DDBJ databases">
        <title>Genomic signatures underlying metal tolerance in selected Arctic bacterial isolates.</title>
        <authorList>
            <person name="Thomas F.A."/>
            <person name="Venkatachalam S."/>
            <person name="Krishnan K.P."/>
        </authorList>
    </citation>
    <scope>NUCLEOTIDE SEQUENCE [LARGE SCALE GENOMIC DNA]</scope>
    <source>
        <strain evidence="3 4">HM116</strain>
    </source>
</reference>
<feature type="transmembrane region" description="Helical" evidence="1">
    <location>
        <begin position="132"/>
        <end position="157"/>
    </location>
</feature>
<accession>A0ABS9S3C6</accession>
<gene>
    <name evidence="3" type="ORF">MLE19_04290</name>
</gene>
<keyword evidence="1" id="KW-0472">Membrane</keyword>
<feature type="domain" description="DUF1468" evidence="2">
    <location>
        <begin position="11"/>
        <end position="162"/>
    </location>
</feature>
<evidence type="ECO:0000313" key="4">
    <source>
        <dbReference type="Proteomes" id="UP001320609"/>
    </source>
</evidence>
<keyword evidence="1" id="KW-1133">Transmembrane helix</keyword>
<feature type="transmembrane region" description="Helical" evidence="1">
    <location>
        <begin position="78"/>
        <end position="95"/>
    </location>
</feature>
<feature type="transmembrane region" description="Helical" evidence="1">
    <location>
        <begin position="39"/>
        <end position="57"/>
    </location>
</feature>
<evidence type="ECO:0000256" key="1">
    <source>
        <dbReference type="SAM" id="Phobius"/>
    </source>
</evidence>
<name>A0ABS9S3C6_9GAMM</name>
<dbReference type="Pfam" id="PF07331">
    <property type="entry name" value="TctB"/>
    <property type="match status" value="1"/>
</dbReference>
<keyword evidence="1" id="KW-0812">Transmembrane</keyword>
<comment type="caution">
    <text evidence="3">The sequence shown here is derived from an EMBL/GenBank/DDBJ whole genome shotgun (WGS) entry which is preliminary data.</text>
</comment>
<proteinExistence type="predicted"/>
<evidence type="ECO:0000313" key="3">
    <source>
        <dbReference type="EMBL" id="MCH4810544.1"/>
    </source>
</evidence>